<feature type="compositionally biased region" description="Basic and acidic residues" evidence="1">
    <location>
        <begin position="291"/>
        <end position="312"/>
    </location>
</feature>
<comment type="caution">
    <text evidence="3">The sequence shown here is derived from an EMBL/GenBank/DDBJ whole genome shotgun (WGS) entry which is preliminary data.</text>
</comment>
<feature type="compositionally biased region" description="Low complexity" evidence="1">
    <location>
        <begin position="266"/>
        <end position="289"/>
    </location>
</feature>
<gene>
    <name evidence="3" type="ORF">NC595_11765</name>
</gene>
<feature type="region of interest" description="Disordered" evidence="1">
    <location>
        <begin position="147"/>
        <end position="319"/>
    </location>
</feature>
<feature type="compositionally biased region" description="Basic and acidic residues" evidence="1">
    <location>
        <begin position="177"/>
        <end position="205"/>
    </location>
</feature>
<evidence type="ECO:0000313" key="3">
    <source>
        <dbReference type="EMBL" id="MCP1374738.1"/>
    </source>
</evidence>
<name>A0ABT1FBI2_9GAMM</name>
<keyword evidence="4" id="KW-1185">Reference proteome</keyword>
<dbReference type="EMBL" id="JAMZEK010000002">
    <property type="protein sequence ID" value="MCP1374738.1"/>
    <property type="molecule type" value="Genomic_DNA"/>
</dbReference>
<protein>
    <recommendedName>
        <fullName evidence="5">YXWGXW repeat-containing protein</fullName>
    </recommendedName>
</protein>
<reference evidence="3 4" key="1">
    <citation type="submission" date="2022-06" db="EMBL/GenBank/DDBJ databases">
        <title>Dyella sp. Sa strain:Sa Genome sequencing.</title>
        <authorList>
            <person name="Park S."/>
        </authorList>
    </citation>
    <scope>NUCLEOTIDE SEQUENCE [LARGE SCALE GENOMIC DNA]</scope>
    <source>
        <strain evidence="3 4">Sa</strain>
    </source>
</reference>
<dbReference type="RefSeq" id="WP_253566647.1">
    <property type="nucleotide sequence ID" value="NZ_JAMZEK010000002.1"/>
</dbReference>
<evidence type="ECO:0000313" key="4">
    <source>
        <dbReference type="Proteomes" id="UP001204615"/>
    </source>
</evidence>
<evidence type="ECO:0008006" key="5">
    <source>
        <dbReference type="Google" id="ProtNLM"/>
    </source>
</evidence>
<evidence type="ECO:0000256" key="2">
    <source>
        <dbReference type="SAM" id="SignalP"/>
    </source>
</evidence>
<keyword evidence="2" id="KW-0732">Signal</keyword>
<accession>A0ABT1FBI2</accession>
<evidence type="ECO:0000256" key="1">
    <source>
        <dbReference type="SAM" id="MobiDB-lite"/>
    </source>
</evidence>
<dbReference type="Proteomes" id="UP001204615">
    <property type="component" value="Unassembled WGS sequence"/>
</dbReference>
<sequence length="319" mass="38048">MRYVILALAIFLSPVACTQAWAQTRLSIGISDRGVSLGFVVSTYPTFDRIPGYPVYYDPSIDQNYFFYDGLYWVYVDDGWYWSTWYNGPWYLVSPAYVPLFILRIPVRYYRRPPPYFGGWPPSAPPRWGEHWGPGWERQRSGWDRWNRRSVPAPAPLPTYQRSYTGSHYPRQMEQQRSIESRNYRYQPRETVSRQVLEQRRRSEPSRSWPRQNDQQQEQRNRQQQDVQRQQEQRNRQQQDVQRQQEQRNRQQQDVQRQQEQRNRQQQDVQQQLQQRARPPQQGAQPAPKARGKDDSGGKGRSDKDRGRKGDGQDGTGHP</sequence>
<feature type="chain" id="PRO_5047254186" description="YXWGXW repeat-containing protein" evidence="2">
    <location>
        <begin position="23"/>
        <end position="319"/>
    </location>
</feature>
<feature type="signal peptide" evidence="2">
    <location>
        <begin position="1"/>
        <end position="22"/>
    </location>
</feature>
<feature type="compositionally biased region" description="Basic and acidic residues" evidence="1">
    <location>
        <begin position="217"/>
        <end position="265"/>
    </location>
</feature>
<proteinExistence type="predicted"/>
<organism evidence="3 4">
    <name type="scientific">Dyella lutea</name>
    <dbReference type="NCBI Taxonomy" id="2950441"/>
    <lineage>
        <taxon>Bacteria</taxon>
        <taxon>Pseudomonadati</taxon>
        <taxon>Pseudomonadota</taxon>
        <taxon>Gammaproteobacteria</taxon>
        <taxon>Lysobacterales</taxon>
        <taxon>Rhodanobacteraceae</taxon>
        <taxon>Dyella</taxon>
    </lineage>
</organism>
<feature type="compositionally biased region" description="Low complexity" evidence="1">
    <location>
        <begin position="206"/>
        <end position="216"/>
    </location>
</feature>